<feature type="transmembrane region" description="Helical" evidence="2">
    <location>
        <begin position="658"/>
        <end position="676"/>
    </location>
</feature>
<feature type="region of interest" description="Disordered" evidence="1">
    <location>
        <begin position="366"/>
        <end position="391"/>
    </location>
</feature>
<keyword evidence="2" id="KW-0472">Membrane</keyword>
<feature type="transmembrane region" description="Helical" evidence="2">
    <location>
        <begin position="683"/>
        <end position="705"/>
    </location>
</feature>
<dbReference type="Pfam" id="PF08284">
    <property type="entry name" value="RVP_2"/>
    <property type="match status" value="1"/>
</dbReference>
<evidence type="ECO:0000313" key="5">
    <source>
        <dbReference type="Proteomes" id="UP000823674"/>
    </source>
</evidence>
<protein>
    <recommendedName>
        <fullName evidence="3">Ty3 transposon capsid-like protein domain-containing protein</fullName>
    </recommendedName>
</protein>
<dbReference type="Pfam" id="PF19259">
    <property type="entry name" value="Ty3_capsid"/>
    <property type="match status" value="1"/>
</dbReference>
<comment type="caution">
    <text evidence="4">The sequence shown here is derived from an EMBL/GenBank/DDBJ whole genome shotgun (WGS) entry which is preliminary data.</text>
</comment>
<dbReference type="CDD" id="cd00303">
    <property type="entry name" value="retropepsin_like"/>
    <property type="match status" value="1"/>
</dbReference>
<dbReference type="InterPro" id="IPR001969">
    <property type="entry name" value="Aspartic_peptidase_AS"/>
</dbReference>
<organism evidence="4 5">
    <name type="scientific">Brassica rapa subsp. trilocularis</name>
    <dbReference type="NCBI Taxonomy" id="1813537"/>
    <lineage>
        <taxon>Eukaryota</taxon>
        <taxon>Viridiplantae</taxon>
        <taxon>Streptophyta</taxon>
        <taxon>Embryophyta</taxon>
        <taxon>Tracheophyta</taxon>
        <taxon>Spermatophyta</taxon>
        <taxon>Magnoliopsida</taxon>
        <taxon>eudicotyledons</taxon>
        <taxon>Gunneridae</taxon>
        <taxon>Pentapetalae</taxon>
        <taxon>rosids</taxon>
        <taxon>malvids</taxon>
        <taxon>Brassicales</taxon>
        <taxon>Brassicaceae</taxon>
        <taxon>Brassiceae</taxon>
        <taxon>Brassica</taxon>
    </lineage>
</organism>
<keyword evidence="5" id="KW-1185">Reference proteome</keyword>
<dbReference type="Gene3D" id="2.40.70.10">
    <property type="entry name" value="Acid Proteases"/>
    <property type="match status" value="1"/>
</dbReference>
<dbReference type="PROSITE" id="PS00141">
    <property type="entry name" value="ASP_PROTEASE"/>
    <property type="match status" value="1"/>
</dbReference>
<feature type="domain" description="Ty3 transposon capsid-like protein" evidence="3">
    <location>
        <begin position="194"/>
        <end position="340"/>
    </location>
</feature>
<evidence type="ECO:0000259" key="3">
    <source>
        <dbReference type="Pfam" id="PF19259"/>
    </source>
</evidence>
<keyword evidence="2" id="KW-1133">Transmembrane helix</keyword>
<dbReference type="InterPro" id="IPR021109">
    <property type="entry name" value="Peptidase_aspartic_dom_sf"/>
</dbReference>
<evidence type="ECO:0000313" key="4">
    <source>
        <dbReference type="EMBL" id="KAG5383633.1"/>
    </source>
</evidence>
<gene>
    <name evidence="4" type="primary">A09g505230.1_BraROA</name>
    <name evidence="4" type="ORF">IGI04_035103</name>
</gene>
<dbReference type="SUPFAM" id="SSF50630">
    <property type="entry name" value="Acid proteases"/>
    <property type="match status" value="1"/>
</dbReference>
<evidence type="ECO:0000256" key="1">
    <source>
        <dbReference type="SAM" id="MobiDB-lite"/>
    </source>
</evidence>
<evidence type="ECO:0000256" key="2">
    <source>
        <dbReference type="SAM" id="Phobius"/>
    </source>
</evidence>
<reference evidence="4 5" key="1">
    <citation type="submission" date="2021-03" db="EMBL/GenBank/DDBJ databases">
        <authorList>
            <person name="King G.J."/>
            <person name="Bancroft I."/>
            <person name="Baten A."/>
            <person name="Bloomfield J."/>
            <person name="Borpatragohain P."/>
            <person name="He Z."/>
            <person name="Irish N."/>
            <person name="Irwin J."/>
            <person name="Liu K."/>
            <person name="Mauleon R.P."/>
            <person name="Moore J."/>
            <person name="Morris R."/>
            <person name="Ostergaard L."/>
            <person name="Wang B."/>
            <person name="Wells R."/>
        </authorList>
    </citation>
    <scope>NUCLEOTIDE SEQUENCE [LARGE SCALE GENOMIC DNA]</scope>
    <source>
        <strain evidence="4">R-o-18</strain>
        <tissue evidence="4">Leaf</tissue>
    </source>
</reference>
<feature type="compositionally biased region" description="Basic and acidic residues" evidence="1">
    <location>
        <begin position="370"/>
        <end position="379"/>
    </location>
</feature>
<dbReference type="PANTHER" id="PTHR15503:SF22">
    <property type="entry name" value="TRANSPOSON TY3-I GAG POLYPROTEIN"/>
    <property type="match status" value="1"/>
</dbReference>
<keyword evidence="2" id="KW-0812">Transmembrane</keyword>
<dbReference type="Proteomes" id="UP000823674">
    <property type="component" value="Chromosome A09"/>
</dbReference>
<dbReference type="InterPro" id="IPR032567">
    <property type="entry name" value="RTL1-rel"/>
</dbReference>
<dbReference type="InterPro" id="IPR045358">
    <property type="entry name" value="Ty3_capsid"/>
</dbReference>
<sequence>MGDTEALSKQIAKMMEIMQSMNAKIDDNMKTQSAHMKTLQERMVHHETTNGDRGKTIKFSTEELSEVEILSGSKGSKGAISFDTRAGTSFTPSKADKDIPVRSCGLANESNYGFSGGPWPNRAVGRERGHRRTDGGGDWNVRPIGAAPHDSHPNVGDYRNSEGLMEGGYYETREDRSNHFDRRGVKAAKIEFPPFDGTTDAMEWLQKCDDFFVDQRIFSDDTKVRQATFVLTGQAYHWIINLRRLVTHRLGWGEFKRICKSRFGKADAVNPVGELSNLRHTGTVDEYCSQFEECLSRQTRLSGDQQLWQFCAGLTDSLRKEVEYLRPETIFEAIEYARDNEYKIDNDKRTRTFGGHLAPITKTIGVSARQENRGSEVKTPKSGPQKQTGQKKFWKKLTPAEMADRRAKGLCFNCDDLYTPGHVCTPVLFHIMPVMEGDNQDDEWIEEDELEISINAMNGEQNERTFQVQANIMTGRGWVLLDTGSTHNFIKSSLVEKLGIPMHRKPGRFVALPNGGRCPIEGFCQNMSMSVQGHQFKTDCFAIPLKGFDVVLGIRWLNALGRVIWDGPNKTVEFNHGSTPVIWHGEAEERGKTNISLHALGADSKGLEHWFSDEEEVFTTQGTSIRRIPQAPKQRICTLNPDYLPTLTLFSRETRVKGSFAIKLFLLLPVITAPVTRAQAARIILFFSGWSFILLAGSVLTIFGFDPPSNKRLSGGISLKLSSLQPENFSTFWTKTK</sequence>
<dbReference type="EMBL" id="JADBGQ010000008">
    <property type="protein sequence ID" value="KAG5383633.1"/>
    <property type="molecule type" value="Genomic_DNA"/>
</dbReference>
<proteinExistence type="predicted"/>
<name>A0ABQ7LAR7_BRACM</name>
<dbReference type="PANTHER" id="PTHR15503">
    <property type="entry name" value="LDOC1 RELATED"/>
    <property type="match status" value="1"/>
</dbReference>
<accession>A0ABQ7LAR7</accession>